<organism evidence="2">
    <name type="scientific">uncultured Thermomicrobiales bacterium</name>
    <dbReference type="NCBI Taxonomy" id="1645740"/>
    <lineage>
        <taxon>Bacteria</taxon>
        <taxon>Pseudomonadati</taxon>
        <taxon>Thermomicrobiota</taxon>
        <taxon>Thermomicrobia</taxon>
        <taxon>Thermomicrobiales</taxon>
        <taxon>environmental samples</taxon>
    </lineage>
</organism>
<dbReference type="AlphaFoldDB" id="A0A6J4UW91"/>
<dbReference type="GO" id="GO:0030151">
    <property type="term" value="F:molybdenum ion binding"/>
    <property type="evidence" value="ECO:0007669"/>
    <property type="project" value="InterPro"/>
</dbReference>
<dbReference type="GO" id="GO:0030170">
    <property type="term" value="F:pyridoxal phosphate binding"/>
    <property type="evidence" value="ECO:0007669"/>
    <property type="project" value="InterPro"/>
</dbReference>
<protein>
    <recommendedName>
        <fullName evidence="1">MOSC domain-containing protein</fullName>
    </recommendedName>
</protein>
<dbReference type="PROSITE" id="PS51340">
    <property type="entry name" value="MOSC"/>
    <property type="match status" value="1"/>
</dbReference>
<dbReference type="InterPro" id="IPR005302">
    <property type="entry name" value="MoCF_Sase_C"/>
</dbReference>
<dbReference type="GO" id="GO:0003824">
    <property type="term" value="F:catalytic activity"/>
    <property type="evidence" value="ECO:0007669"/>
    <property type="project" value="InterPro"/>
</dbReference>
<gene>
    <name evidence="2" type="ORF">AVDCRST_MAG59-2624</name>
</gene>
<feature type="domain" description="MOSC" evidence="1">
    <location>
        <begin position="35"/>
        <end position="196"/>
    </location>
</feature>
<proteinExistence type="predicted"/>
<evidence type="ECO:0000313" key="2">
    <source>
        <dbReference type="EMBL" id="CAA9561713.1"/>
    </source>
</evidence>
<evidence type="ECO:0000259" key="1">
    <source>
        <dbReference type="PROSITE" id="PS51340"/>
    </source>
</evidence>
<reference evidence="2" key="1">
    <citation type="submission" date="2020-02" db="EMBL/GenBank/DDBJ databases">
        <authorList>
            <person name="Meier V. D."/>
        </authorList>
    </citation>
    <scope>NUCLEOTIDE SEQUENCE</scope>
    <source>
        <strain evidence="2">AVDCRST_MAG59</strain>
    </source>
</reference>
<dbReference type="InterPro" id="IPR011037">
    <property type="entry name" value="Pyrv_Knase-like_insert_dom_sf"/>
</dbReference>
<name>A0A6J4UW91_9BACT</name>
<accession>A0A6J4UW91</accession>
<dbReference type="SUPFAM" id="SSF50800">
    <property type="entry name" value="PK beta-barrel domain-like"/>
    <property type="match status" value="1"/>
</dbReference>
<sequence length="199" mass="21049">MNQTVEIGRIARLQVQITSLKVPGPRFRAYDPAGIRAVAALRLDDGGVTGLDEAGNPVPDVHHRDHPASKYRGENGVSVGFTSHYAVIKGRFPGGLADGEAGENILVETDRTWSEADLTGGLMVSTASGGIRLRSVVVADPCVEFARHLLDWPPDARPDRTVGDAVAFLGNGVRGFYAELDGAPARIAVGDLVSVRGVQ</sequence>
<dbReference type="EMBL" id="CADCWF010000165">
    <property type="protein sequence ID" value="CAA9561713.1"/>
    <property type="molecule type" value="Genomic_DNA"/>
</dbReference>